<keyword evidence="1" id="KW-0812">Transmembrane</keyword>
<organism evidence="2 3">
    <name type="scientific">Natrarchaeobius chitinivorans</name>
    <dbReference type="NCBI Taxonomy" id="1679083"/>
    <lineage>
        <taxon>Archaea</taxon>
        <taxon>Methanobacteriati</taxon>
        <taxon>Methanobacteriota</taxon>
        <taxon>Stenosarchaea group</taxon>
        <taxon>Halobacteria</taxon>
        <taxon>Halobacteriales</taxon>
        <taxon>Natrialbaceae</taxon>
        <taxon>Natrarchaeobius</taxon>
    </lineage>
</organism>
<evidence type="ECO:0000313" key="3">
    <source>
        <dbReference type="Proteomes" id="UP000282323"/>
    </source>
</evidence>
<protein>
    <submittedName>
        <fullName evidence="2">Uncharacterized protein</fullName>
    </submittedName>
</protein>
<dbReference type="OrthoDB" id="206233at2157"/>
<gene>
    <name evidence="2" type="ORF">EA473_16015</name>
</gene>
<feature type="transmembrane region" description="Helical" evidence="1">
    <location>
        <begin position="37"/>
        <end position="61"/>
    </location>
</feature>
<accession>A0A3N6N363</accession>
<comment type="caution">
    <text evidence="2">The sequence shown here is derived from an EMBL/GenBank/DDBJ whole genome shotgun (WGS) entry which is preliminary data.</text>
</comment>
<evidence type="ECO:0000313" key="2">
    <source>
        <dbReference type="EMBL" id="RQG92522.1"/>
    </source>
</evidence>
<keyword evidence="3" id="KW-1185">Reference proteome</keyword>
<feature type="transmembrane region" description="Helical" evidence="1">
    <location>
        <begin position="12"/>
        <end position="31"/>
    </location>
</feature>
<dbReference type="RefSeq" id="WP_124196608.1">
    <property type="nucleotide sequence ID" value="NZ_REGA01000015.1"/>
</dbReference>
<name>A0A3N6N363_NATCH</name>
<dbReference type="EMBL" id="REGA01000015">
    <property type="protein sequence ID" value="RQG92522.1"/>
    <property type="molecule type" value="Genomic_DNA"/>
</dbReference>
<dbReference type="Proteomes" id="UP000282323">
    <property type="component" value="Unassembled WGS sequence"/>
</dbReference>
<keyword evidence="1" id="KW-0472">Membrane</keyword>
<reference evidence="2 3" key="1">
    <citation type="submission" date="2018-10" db="EMBL/GenBank/DDBJ databases">
        <title>Natrarchaeobius chitinivorans gen. nov., sp. nov., and Natrarchaeobius haloalkaliphilus sp. nov., alkaliphilic, chitin-utilizing haloarchaea from hypersaline alkaline lakes.</title>
        <authorList>
            <person name="Sorokin D.Y."/>
            <person name="Elcheninov A.G."/>
            <person name="Kostrikina N.A."/>
            <person name="Bale N.J."/>
            <person name="Sinninghe Damste J.S."/>
            <person name="Khijniak T.V."/>
            <person name="Kublanov I.V."/>
            <person name="Toshchakov S.V."/>
        </authorList>
    </citation>
    <scope>NUCLEOTIDE SEQUENCE [LARGE SCALE GENOMIC DNA]</scope>
    <source>
        <strain evidence="2 3">AArcht4T</strain>
    </source>
</reference>
<evidence type="ECO:0000256" key="1">
    <source>
        <dbReference type="SAM" id="Phobius"/>
    </source>
</evidence>
<proteinExistence type="predicted"/>
<sequence length="74" mass="7780">MSSIASLPRTAIEWYMFGAVLVILNVVWLLATGHTLPSAVAMGLVSGLTLALVVVFLVVAWRTVRGDGVPEGGE</sequence>
<dbReference type="AlphaFoldDB" id="A0A3N6N363"/>
<keyword evidence="1" id="KW-1133">Transmembrane helix</keyword>